<reference evidence="1 2" key="1">
    <citation type="submission" date="2020-03" db="EMBL/GenBank/DDBJ databases">
        <title>Two novel Motilibacter sp.</title>
        <authorList>
            <person name="Liu S."/>
        </authorList>
    </citation>
    <scope>NUCLEOTIDE SEQUENCE [LARGE SCALE GENOMIC DNA]</scope>
    <source>
        <strain evidence="1 2">E257</strain>
    </source>
</reference>
<evidence type="ECO:0008006" key="3">
    <source>
        <dbReference type="Google" id="ProtNLM"/>
    </source>
</evidence>
<comment type="caution">
    <text evidence="1">The sequence shown here is derived from an EMBL/GenBank/DDBJ whole genome shotgun (WGS) entry which is preliminary data.</text>
</comment>
<evidence type="ECO:0000313" key="1">
    <source>
        <dbReference type="EMBL" id="NHC13798.1"/>
    </source>
</evidence>
<accession>A0ABX0GSD3</accession>
<name>A0ABX0GSD3_9ACTN</name>
<evidence type="ECO:0000313" key="2">
    <source>
        <dbReference type="Proteomes" id="UP000800981"/>
    </source>
</evidence>
<proteinExistence type="predicted"/>
<dbReference type="Proteomes" id="UP000800981">
    <property type="component" value="Unassembled WGS sequence"/>
</dbReference>
<dbReference type="EMBL" id="JAANNP010000003">
    <property type="protein sequence ID" value="NHC13798.1"/>
    <property type="molecule type" value="Genomic_DNA"/>
</dbReference>
<protein>
    <recommendedName>
        <fullName evidence="3">HEAT repeat domain-containing protein</fullName>
    </recommendedName>
</protein>
<sequence>MPTRLAFVLEMSDEIFAAFAEERGWVGAPQTERDSSEEDRFERTWQLADGSGTVVFVDDALLEVQFVEVEASGELEVRKAIEEEFPCYDNEQCLASLDFEQEAVTVCRALDMLACTAPNRFDQNVFNATVRALADVREEVRVAALRIVRQTEWTDFLAVVTRVSLADPSDRVRRLAAGPRMILEVLSE</sequence>
<keyword evidence="2" id="KW-1185">Reference proteome</keyword>
<organism evidence="1 2">
    <name type="scientific">Motilibacter deserti</name>
    <dbReference type="NCBI Taxonomy" id="2714956"/>
    <lineage>
        <taxon>Bacteria</taxon>
        <taxon>Bacillati</taxon>
        <taxon>Actinomycetota</taxon>
        <taxon>Actinomycetes</taxon>
        <taxon>Motilibacterales</taxon>
        <taxon>Motilibacteraceae</taxon>
        <taxon>Motilibacter</taxon>
    </lineage>
</organism>
<dbReference type="RefSeq" id="WP_166280709.1">
    <property type="nucleotide sequence ID" value="NZ_JAANNP010000003.1"/>
</dbReference>
<gene>
    <name evidence="1" type="ORF">G9H71_08395</name>
</gene>